<dbReference type="Proteomes" id="UP000693981">
    <property type="component" value="Unassembled WGS sequence"/>
</dbReference>
<accession>A0A8T1WPZ2</accession>
<dbReference type="OrthoDB" id="152136at2759"/>
<sequence length="164" mass="18335">MTTMATTNAAGVFQLYQEGLGPDQVLQLCFTRRRSPRRLQTEHTRAEDAFVLPRPALEIGSVMPLVEVSLQQLVEESLLATSTHSSLKATTDATVTQAKESVKKHFLLPREAEDEELEQWSALQEADWLSVWHSLQSRQDQDDEMTGEALVDPVALPDIADFLS</sequence>
<organism evidence="1 2">
    <name type="scientific">Phytophthora boehmeriae</name>
    <dbReference type="NCBI Taxonomy" id="109152"/>
    <lineage>
        <taxon>Eukaryota</taxon>
        <taxon>Sar</taxon>
        <taxon>Stramenopiles</taxon>
        <taxon>Oomycota</taxon>
        <taxon>Peronosporomycetes</taxon>
        <taxon>Peronosporales</taxon>
        <taxon>Peronosporaceae</taxon>
        <taxon>Phytophthora</taxon>
    </lineage>
</organism>
<reference evidence="1" key="1">
    <citation type="submission" date="2021-02" db="EMBL/GenBank/DDBJ databases">
        <authorList>
            <person name="Palmer J.M."/>
        </authorList>
    </citation>
    <scope>NUCLEOTIDE SEQUENCE</scope>
    <source>
        <strain evidence="1">SCRP23</strain>
    </source>
</reference>
<keyword evidence="2" id="KW-1185">Reference proteome</keyword>
<dbReference type="AlphaFoldDB" id="A0A8T1WPZ2"/>
<evidence type="ECO:0000313" key="2">
    <source>
        <dbReference type="Proteomes" id="UP000693981"/>
    </source>
</evidence>
<proteinExistence type="predicted"/>
<protein>
    <submittedName>
        <fullName evidence="1">Uncharacterized protein</fullName>
    </submittedName>
</protein>
<dbReference type="EMBL" id="JAGDFL010000202">
    <property type="protein sequence ID" value="KAG7395515.1"/>
    <property type="molecule type" value="Genomic_DNA"/>
</dbReference>
<gene>
    <name evidence="1" type="ORF">PHYBOEH_003655</name>
</gene>
<comment type="caution">
    <text evidence="1">The sequence shown here is derived from an EMBL/GenBank/DDBJ whole genome shotgun (WGS) entry which is preliminary data.</text>
</comment>
<evidence type="ECO:0000313" key="1">
    <source>
        <dbReference type="EMBL" id="KAG7395515.1"/>
    </source>
</evidence>
<name>A0A8T1WPZ2_9STRA</name>